<reference evidence="3 4" key="1">
    <citation type="submission" date="2017-02" db="EMBL/GenBank/DDBJ databases">
        <authorList>
            <person name="Peterson S.W."/>
        </authorList>
    </citation>
    <scope>NUCLEOTIDE SEQUENCE [LARGE SCALE GENOMIC DNA]</scope>
    <source>
        <strain evidence="3 4">ATCC 35992</strain>
    </source>
</reference>
<feature type="signal peptide" evidence="1">
    <location>
        <begin position="1"/>
        <end position="25"/>
    </location>
</feature>
<dbReference type="InterPro" id="IPR008964">
    <property type="entry name" value="Invasin/intimin_cell_adhesion"/>
</dbReference>
<organism evidence="3 4">
    <name type="scientific">Eubacterium uniforme</name>
    <dbReference type="NCBI Taxonomy" id="39495"/>
    <lineage>
        <taxon>Bacteria</taxon>
        <taxon>Bacillati</taxon>
        <taxon>Bacillota</taxon>
        <taxon>Clostridia</taxon>
        <taxon>Eubacteriales</taxon>
        <taxon>Eubacteriaceae</taxon>
        <taxon>Eubacterium</taxon>
    </lineage>
</organism>
<dbReference type="Proteomes" id="UP000190814">
    <property type="component" value="Unassembled WGS sequence"/>
</dbReference>
<dbReference type="Gene3D" id="2.60.40.1080">
    <property type="match status" value="1"/>
</dbReference>
<dbReference type="InterPro" id="IPR003343">
    <property type="entry name" value="Big_2"/>
</dbReference>
<keyword evidence="4" id="KW-1185">Reference proteome</keyword>
<dbReference type="SMART" id="SM00635">
    <property type="entry name" value="BID_2"/>
    <property type="match status" value="1"/>
</dbReference>
<dbReference type="EMBL" id="FUXZ01000011">
    <property type="protein sequence ID" value="SKA69400.1"/>
    <property type="molecule type" value="Genomic_DNA"/>
</dbReference>
<gene>
    <name evidence="3" type="ORF">SAMN02745111_01838</name>
</gene>
<dbReference type="SUPFAM" id="SSF49373">
    <property type="entry name" value="Invasin/intimin cell-adhesion fragments"/>
    <property type="match status" value="1"/>
</dbReference>
<evidence type="ECO:0000313" key="3">
    <source>
        <dbReference type="EMBL" id="SKA69400.1"/>
    </source>
</evidence>
<evidence type="ECO:0000313" key="4">
    <source>
        <dbReference type="Proteomes" id="UP000190814"/>
    </source>
</evidence>
<dbReference type="OrthoDB" id="9779128at2"/>
<proteinExistence type="predicted"/>
<evidence type="ECO:0000256" key="1">
    <source>
        <dbReference type="SAM" id="SignalP"/>
    </source>
</evidence>
<dbReference type="RefSeq" id="WP_078766687.1">
    <property type="nucleotide sequence ID" value="NZ_FUXZ01000011.1"/>
</dbReference>
<evidence type="ECO:0000259" key="2">
    <source>
        <dbReference type="SMART" id="SM00635"/>
    </source>
</evidence>
<feature type="chain" id="PRO_5012798065" evidence="1">
    <location>
        <begin position="26"/>
        <end position="226"/>
    </location>
</feature>
<accession>A0A1T4VWK6</accession>
<name>A0A1T4VWK6_9FIRM</name>
<dbReference type="STRING" id="39495.SAMN02745111_01838"/>
<keyword evidence="1" id="KW-0732">Signal</keyword>
<dbReference type="AlphaFoldDB" id="A0A1T4VWK6"/>
<protein>
    <submittedName>
        <fullName evidence="3">Ig-like domain (Group 2)</fullName>
    </submittedName>
</protein>
<dbReference type="Pfam" id="PF02368">
    <property type="entry name" value="Big_2"/>
    <property type="match status" value="1"/>
</dbReference>
<sequence>MKKKIILLACLLFVFIMGISVTSYASSNVKLSNKSILLAKGSKYKLKVKGTNKKASWSSSNTKVVTVSDNGTVQAVNIGKATVQALIAKKTYKCKVEVMSKDDISYKVIDIYSWTCGDIWNDGFCDIYHYVESGTNSVGGRMNIRKTVKNVKKALKQKKKYNTFMKRLQGKKYKRVKKVWGKIYVEMNILQSCIEDEMPRYDEDYYFPHENFGDYIWDFLSEAYSL</sequence>
<feature type="domain" description="BIG2" evidence="2">
    <location>
        <begin position="25"/>
        <end position="97"/>
    </location>
</feature>